<dbReference type="EMBL" id="JBIYXZ010002074">
    <property type="protein sequence ID" value="KAL3058264.1"/>
    <property type="molecule type" value="Genomic_DNA"/>
</dbReference>
<feature type="compositionally biased region" description="Basic and acidic residues" evidence="2">
    <location>
        <begin position="893"/>
        <end position="904"/>
    </location>
</feature>
<dbReference type="PANTHER" id="PTHR46918:SF1">
    <property type="entry name" value="SYNAPTONEMAL COMPLEX PROTEIN 1"/>
    <property type="match status" value="1"/>
</dbReference>
<reference evidence="3 4" key="2">
    <citation type="journal article" date="2024" name="G3 (Bethesda)">
        <title>The genome of the cryopelagic Antarctic bald notothen, Trematomus borchgrevinki.</title>
        <authorList>
            <person name="Rayamajhi N."/>
            <person name="Rivera-Colon A.G."/>
            <person name="Minhas B.F."/>
            <person name="Cheng C.C."/>
            <person name="Catchen J.M."/>
        </authorList>
    </citation>
    <scope>NUCLEOTIDE SEQUENCE [LARGE SCALE GENOMIC DNA]</scope>
    <source>
        <strain evidence="3">AGRC-2024</strain>
    </source>
</reference>
<dbReference type="Proteomes" id="UP001619887">
    <property type="component" value="Unassembled WGS sequence"/>
</dbReference>
<protein>
    <recommendedName>
        <fullName evidence="5">Synaptonemal complex protein 1</fullName>
    </recommendedName>
</protein>
<comment type="caution">
    <text evidence="3">The sequence shown here is derived from an EMBL/GenBank/DDBJ whole genome shotgun (WGS) entry which is preliminary data.</text>
</comment>
<keyword evidence="4" id="KW-1185">Reference proteome</keyword>
<feature type="region of interest" description="Disordered" evidence="2">
    <location>
        <begin position="815"/>
        <end position="917"/>
    </location>
</feature>
<evidence type="ECO:0000256" key="2">
    <source>
        <dbReference type="SAM" id="MobiDB-lite"/>
    </source>
</evidence>
<dbReference type="PANTHER" id="PTHR46918">
    <property type="entry name" value="SYNAPTONEMAL COMPLEX PROTEIN 1"/>
    <property type="match status" value="1"/>
</dbReference>
<keyword evidence="1" id="KW-0175">Coiled coil</keyword>
<accession>A0ABD2GVQ3</accession>
<dbReference type="Pfam" id="PF05483">
    <property type="entry name" value="SCP-1"/>
    <property type="match status" value="2"/>
</dbReference>
<evidence type="ECO:0000313" key="3">
    <source>
        <dbReference type="EMBL" id="KAL3058264.1"/>
    </source>
</evidence>
<sequence length="1023" mass="117923">MDRNRGFSFKLLVPSRVSNGQVSAVRPQEVEETCGDFMVQQVISKGFEKEQTMPFPNTSMVAPTKPTGTELPKIKAVSPMEKGENNCNPGQLYSKLFDEVEKVKCWKVKVDSDTLQKERRLQENKRTIETQRKAIQELQFGSESLSVKLEEQISENEDLRNKNNATRNLCNILKDTFQRTAEKMHLFESEREETHHLFMENSSSIQNMVAAFESLRVQAEDDQQEMQKVKEALLQFEDLKEKYNQEYDVKEKEVAELQTQIRDKEHELQNLLLDLHENQKQCKQLQEETNEQCGLLSSSKTEQESLLQKRLTAEQRCTETEIKCEALAAILEQTKEEFTEMIQSKDSSLQELSKVKNEQAETLEQIQTNIQELQDSLALEAKRAKELEDKLMANSEELERRNTLLGENIEHIAKKEGQIKILEDELDKTSKCVESMKEKIDVTEVKVEKLTTELSRETEEAQRYKNDAEIEKAEHDLLKEDCEAAEKAQEDLKEKSRVTEVKVQQLEGQLFTEVKINKEHTFQMVQLRQDIHQHEDKYTELLANFNEMHCEKTVIQQQFVSGSSSVKAVEENLKVSEKKAVKLTKQIQRLEEENQGLREEVKSIENKSQEKCQETETLQKKFEANYERLEEGIAEKEKQIKSVETKLRSLRKKFEIKLKAQEEYQKEINNLHEEAESLRTLNEENRQKLLKEFEAKSTLAAEFEIEVQKLKSTAAEATKNKEDTELKCQHQIADMVALMEKHKSQYDRMVEEKDAELDETKKKEMQAVAHRESLDLELAKHKTDNDQLKQQLVAGTTEKEKLQKELADFKKEMSSMKMTPLSEARNKQAPALNYTQGESSKTPRESSSTRHLFDFTKTRRTPSSSNNEGSSALMKKAESYTESIRRSSRTTPKTKELRNEDLKTPRSTTNRLGGTSKIKSYRIRTPPSSEKASGWGKSTLVLSDKSDSSDQHDLLTFASTPIPDVSAPHRKFNIFKKIQSPVSQKSPGNSLKLAAMKRMRDAGWTAVTGCDKKKKTTNDKIFA</sequence>
<feature type="compositionally biased region" description="Polar residues" evidence="2">
    <location>
        <begin position="861"/>
        <end position="870"/>
    </location>
</feature>
<feature type="coiled-coil region" evidence="1">
    <location>
        <begin position="212"/>
        <end position="288"/>
    </location>
</feature>
<feature type="coiled-coil region" evidence="1">
    <location>
        <begin position="118"/>
        <end position="176"/>
    </location>
</feature>
<reference evidence="3 4" key="1">
    <citation type="journal article" date="2022" name="G3 (Bethesda)">
        <title>Evaluating Illumina-, Nanopore-, and PacBio-based genome assembly strategies with the bald notothen, Trematomus borchgrevinki.</title>
        <authorList>
            <person name="Rayamajhi N."/>
            <person name="Cheng C.C."/>
            <person name="Catchen J.M."/>
        </authorList>
    </citation>
    <scope>NUCLEOTIDE SEQUENCE [LARGE SCALE GENOMIC DNA]</scope>
    <source>
        <strain evidence="3">AGRC-2024</strain>
    </source>
</reference>
<organism evidence="3 4">
    <name type="scientific">Pagothenia borchgrevinki</name>
    <name type="common">Bald rockcod</name>
    <name type="synonym">Trematomus borchgrevinki</name>
    <dbReference type="NCBI Taxonomy" id="8213"/>
    <lineage>
        <taxon>Eukaryota</taxon>
        <taxon>Metazoa</taxon>
        <taxon>Chordata</taxon>
        <taxon>Craniata</taxon>
        <taxon>Vertebrata</taxon>
        <taxon>Euteleostomi</taxon>
        <taxon>Actinopterygii</taxon>
        <taxon>Neopterygii</taxon>
        <taxon>Teleostei</taxon>
        <taxon>Neoteleostei</taxon>
        <taxon>Acanthomorphata</taxon>
        <taxon>Eupercaria</taxon>
        <taxon>Perciformes</taxon>
        <taxon>Notothenioidei</taxon>
        <taxon>Nototheniidae</taxon>
        <taxon>Pagothenia</taxon>
    </lineage>
</organism>
<name>A0ABD2GVQ3_PAGBO</name>
<evidence type="ECO:0000313" key="4">
    <source>
        <dbReference type="Proteomes" id="UP001619887"/>
    </source>
</evidence>
<gene>
    <name evidence="3" type="ORF">OYC64_010440</name>
</gene>
<dbReference type="AlphaFoldDB" id="A0ABD2GVQ3"/>
<proteinExistence type="predicted"/>
<feature type="compositionally biased region" description="Basic and acidic residues" evidence="2">
    <location>
        <begin position="875"/>
        <end position="885"/>
    </location>
</feature>
<evidence type="ECO:0008006" key="5">
    <source>
        <dbReference type="Google" id="ProtNLM"/>
    </source>
</evidence>
<feature type="compositionally biased region" description="Basic and acidic residues" evidence="2">
    <location>
        <begin position="841"/>
        <end position="857"/>
    </location>
</feature>
<dbReference type="InterPro" id="IPR008827">
    <property type="entry name" value="SYCP1"/>
</dbReference>
<evidence type="ECO:0000256" key="1">
    <source>
        <dbReference type="SAM" id="Coils"/>
    </source>
</evidence>